<proteinExistence type="predicted"/>
<accession>A0AA48KNZ6</accession>
<dbReference type="Gene3D" id="1.10.260.40">
    <property type="entry name" value="lambda repressor-like DNA-binding domains"/>
    <property type="match status" value="1"/>
</dbReference>
<dbReference type="CDD" id="cd00093">
    <property type="entry name" value="HTH_XRE"/>
    <property type="match status" value="1"/>
</dbReference>
<dbReference type="KEGG" id="pmaw:MACH26_04140"/>
<reference evidence="3" key="1">
    <citation type="submission" date="2023-01" db="EMBL/GenBank/DDBJ databases">
        <title>Complete genome sequence of Planctobacterium marinum strain Dej080120_11.</title>
        <authorList>
            <person name="Ueki S."/>
            <person name="Maruyama F."/>
        </authorList>
    </citation>
    <scope>NUCLEOTIDE SEQUENCE</scope>
    <source>
        <strain evidence="3">Dej080120_11</strain>
    </source>
</reference>
<gene>
    <name evidence="3" type="ORF">MACH26_04140</name>
</gene>
<feature type="transmembrane region" description="Helical" evidence="1">
    <location>
        <begin position="107"/>
        <end position="125"/>
    </location>
</feature>
<keyword evidence="1" id="KW-0812">Transmembrane</keyword>
<organism evidence="3 4">
    <name type="scientific">Planctobacterium marinum</name>
    <dbReference type="NCBI Taxonomy" id="1631968"/>
    <lineage>
        <taxon>Bacteria</taxon>
        <taxon>Pseudomonadati</taxon>
        <taxon>Pseudomonadota</taxon>
        <taxon>Gammaproteobacteria</taxon>
        <taxon>Alteromonadales</taxon>
        <taxon>Alteromonadaceae</taxon>
        <taxon>Planctobacterium</taxon>
    </lineage>
</organism>
<keyword evidence="1" id="KW-0472">Membrane</keyword>
<dbReference type="RefSeq" id="WP_338290767.1">
    <property type="nucleotide sequence ID" value="NZ_AP027272.1"/>
</dbReference>
<sequence length="236" mass="25802">MRLSGEKLKSVRMQKNWSQEVLATASGLSLRTIQRIEKTGNASNESYLSLLAALDVPLSSITAQSTEVEANWSGEMIMKALAAVLLVKLIVVGMMVMNARFIDFINIPNVLFVVLFTLAMTLLSYDLDRLWAAMKGIRYIFTQDIIGGQAARQLAQTYQSQIQFCYGAGAIVFLIGCIAITQVASNQIDGFDKGAIAGFSVNLLPLLYATMISEGLLRPLKIKLLAADEADLQEQS</sequence>
<dbReference type="PROSITE" id="PS50943">
    <property type="entry name" value="HTH_CROC1"/>
    <property type="match status" value="1"/>
</dbReference>
<evidence type="ECO:0000256" key="1">
    <source>
        <dbReference type="SAM" id="Phobius"/>
    </source>
</evidence>
<dbReference type="GO" id="GO:0003677">
    <property type="term" value="F:DNA binding"/>
    <property type="evidence" value="ECO:0007669"/>
    <property type="project" value="InterPro"/>
</dbReference>
<feature type="transmembrane region" description="Helical" evidence="1">
    <location>
        <begin position="80"/>
        <end position="101"/>
    </location>
</feature>
<protein>
    <recommendedName>
        <fullName evidence="2">HTH cro/C1-type domain-containing protein</fullName>
    </recommendedName>
</protein>
<keyword evidence="1" id="KW-1133">Transmembrane helix</keyword>
<feature type="transmembrane region" description="Helical" evidence="1">
    <location>
        <begin position="164"/>
        <end position="184"/>
    </location>
</feature>
<dbReference type="InterPro" id="IPR001387">
    <property type="entry name" value="Cro/C1-type_HTH"/>
</dbReference>
<dbReference type="EMBL" id="AP027272">
    <property type="protein sequence ID" value="BDX04893.1"/>
    <property type="molecule type" value="Genomic_DNA"/>
</dbReference>
<keyword evidence="4" id="KW-1185">Reference proteome</keyword>
<dbReference type="InterPro" id="IPR010982">
    <property type="entry name" value="Lambda_DNA-bd_dom_sf"/>
</dbReference>
<dbReference type="SMART" id="SM00530">
    <property type="entry name" value="HTH_XRE"/>
    <property type="match status" value="1"/>
</dbReference>
<dbReference type="SUPFAM" id="SSF47413">
    <property type="entry name" value="lambda repressor-like DNA-binding domains"/>
    <property type="match status" value="1"/>
</dbReference>
<evidence type="ECO:0000259" key="2">
    <source>
        <dbReference type="PROSITE" id="PS50943"/>
    </source>
</evidence>
<evidence type="ECO:0000313" key="3">
    <source>
        <dbReference type="EMBL" id="BDX04893.1"/>
    </source>
</evidence>
<dbReference type="Proteomes" id="UP001333710">
    <property type="component" value="Chromosome"/>
</dbReference>
<feature type="domain" description="HTH cro/C1-type" evidence="2">
    <location>
        <begin position="8"/>
        <end position="61"/>
    </location>
</feature>
<dbReference type="AlphaFoldDB" id="A0AA48KNZ6"/>
<name>A0AA48KNZ6_9ALTE</name>
<evidence type="ECO:0000313" key="4">
    <source>
        <dbReference type="Proteomes" id="UP001333710"/>
    </source>
</evidence>
<feature type="transmembrane region" description="Helical" evidence="1">
    <location>
        <begin position="196"/>
        <end position="217"/>
    </location>
</feature>
<dbReference type="Pfam" id="PF01381">
    <property type="entry name" value="HTH_3"/>
    <property type="match status" value="1"/>
</dbReference>